<reference evidence="6 7" key="1">
    <citation type="submission" date="2016-03" db="EMBL/GenBank/DDBJ databases">
        <title>Draft genome sequence of Paenibacillus antarcticus CECT 5836.</title>
        <authorList>
            <person name="Shin S.-K."/>
            <person name="Yi H."/>
        </authorList>
    </citation>
    <scope>NUCLEOTIDE SEQUENCE [LARGE SCALE GENOMIC DNA]</scope>
    <source>
        <strain evidence="6 7">CECT 5836</strain>
    </source>
</reference>
<proteinExistence type="inferred from homology"/>
<dbReference type="HAMAP" id="MF_01477">
    <property type="entry name" value="Iojap_RsfS"/>
    <property type="match status" value="1"/>
</dbReference>
<dbReference type="Pfam" id="PF02410">
    <property type="entry name" value="RsfS"/>
    <property type="match status" value="1"/>
</dbReference>
<keyword evidence="7" id="KW-1185">Reference proteome</keyword>
<evidence type="ECO:0000313" key="7">
    <source>
        <dbReference type="Proteomes" id="UP000077355"/>
    </source>
</evidence>
<dbReference type="GO" id="GO:0090071">
    <property type="term" value="P:negative regulation of ribosome biogenesis"/>
    <property type="evidence" value="ECO:0007669"/>
    <property type="project" value="UniProtKB-UniRule"/>
</dbReference>
<dbReference type="GO" id="GO:0005737">
    <property type="term" value="C:cytoplasm"/>
    <property type="evidence" value="ECO:0007669"/>
    <property type="project" value="UniProtKB-SubCell"/>
</dbReference>
<dbReference type="NCBIfam" id="TIGR00090">
    <property type="entry name" value="rsfS_iojap_ybeB"/>
    <property type="match status" value="1"/>
</dbReference>
<dbReference type="InterPro" id="IPR043519">
    <property type="entry name" value="NT_sf"/>
</dbReference>
<protein>
    <recommendedName>
        <fullName evidence="5">Ribosomal silencing factor RsfS</fullName>
    </recommendedName>
</protein>
<dbReference type="OrthoDB" id="9793681at2"/>
<keyword evidence="4 5" id="KW-0810">Translation regulation</keyword>
<dbReference type="GO" id="GO:0042256">
    <property type="term" value="P:cytosolic ribosome assembly"/>
    <property type="evidence" value="ECO:0007669"/>
    <property type="project" value="UniProtKB-UniRule"/>
</dbReference>
<evidence type="ECO:0000313" key="6">
    <source>
        <dbReference type="EMBL" id="OAB43063.1"/>
    </source>
</evidence>
<dbReference type="SUPFAM" id="SSF81301">
    <property type="entry name" value="Nucleotidyltransferase"/>
    <property type="match status" value="1"/>
</dbReference>
<evidence type="ECO:0000256" key="4">
    <source>
        <dbReference type="ARBA" id="ARBA00022845"/>
    </source>
</evidence>
<dbReference type="FunFam" id="3.30.460.10:FF:000015">
    <property type="entry name" value="Ribosomal silencing factor RsfS"/>
    <property type="match status" value="1"/>
</dbReference>
<comment type="subunit">
    <text evidence="5">Interacts with ribosomal protein uL14 (rplN).</text>
</comment>
<accession>A0A162MEJ4</accession>
<dbReference type="PANTHER" id="PTHR21043:SF0">
    <property type="entry name" value="MITOCHONDRIAL ASSEMBLY OF RIBOSOMAL LARGE SUBUNIT PROTEIN 1"/>
    <property type="match status" value="1"/>
</dbReference>
<dbReference type="EMBL" id="LVJI01000030">
    <property type="protein sequence ID" value="OAB43063.1"/>
    <property type="molecule type" value="Genomic_DNA"/>
</dbReference>
<evidence type="ECO:0000256" key="2">
    <source>
        <dbReference type="ARBA" id="ARBA00022490"/>
    </source>
</evidence>
<evidence type="ECO:0000256" key="1">
    <source>
        <dbReference type="ARBA" id="ARBA00010574"/>
    </source>
</evidence>
<comment type="function">
    <text evidence="5">Functions as a ribosomal silencing factor. Interacts with ribosomal protein uL14 (rplN), blocking formation of intersubunit bridge B8. Prevents association of the 30S and 50S ribosomal subunits and the formation of functional ribosomes, thus repressing translation.</text>
</comment>
<gene>
    <name evidence="5" type="primary">rsfS</name>
    <name evidence="6" type="ORF">PBAT_18870</name>
</gene>
<name>A0A162MEJ4_9BACL</name>
<comment type="subcellular location">
    <subcellularLocation>
        <location evidence="5">Cytoplasm</location>
    </subcellularLocation>
</comment>
<comment type="similarity">
    <text evidence="1 5">Belongs to the Iojap/RsfS family.</text>
</comment>
<sequence>MSQKFIGPEKLLDLAVTGAQDRKAMDIVALDLRGVSLVADYFVICHGNSDVQVQAIASEIRKSAMEAGTNIRGIEGMNSARWVLMDLGDVIVHVFHRDEREFYNLEKLWSDAKVMELV</sequence>
<dbReference type="AlphaFoldDB" id="A0A162MEJ4"/>
<dbReference type="RefSeq" id="WP_068651823.1">
    <property type="nucleotide sequence ID" value="NZ_CP043611.1"/>
</dbReference>
<dbReference type="GO" id="GO:0017148">
    <property type="term" value="P:negative regulation of translation"/>
    <property type="evidence" value="ECO:0007669"/>
    <property type="project" value="UniProtKB-UniRule"/>
</dbReference>
<keyword evidence="3 5" id="KW-0678">Repressor</keyword>
<dbReference type="Proteomes" id="UP000077355">
    <property type="component" value="Unassembled WGS sequence"/>
</dbReference>
<keyword evidence="2 5" id="KW-0963">Cytoplasm</keyword>
<evidence type="ECO:0000256" key="3">
    <source>
        <dbReference type="ARBA" id="ARBA00022491"/>
    </source>
</evidence>
<organism evidence="6 7">
    <name type="scientific">Paenibacillus antarcticus</name>
    <dbReference type="NCBI Taxonomy" id="253703"/>
    <lineage>
        <taxon>Bacteria</taxon>
        <taxon>Bacillati</taxon>
        <taxon>Bacillota</taxon>
        <taxon>Bacilli</taxon>
        <taxon>Bacillales</taxon>
        <taxon>Paenibacillaceae</taxon>
        <taxon>Paenibacillus</taxon>
    </lineage>
</organism>
<comment type="caution">
    <text evidence="6">The sequence shown here is derived from an EMBL/GenBank/DDBJ whole genome shotgun (WGS) entry which is preliminary data.</text>
</comment>
<dbReference type="GO" id="GO:0043023">
    <property type="term" value="F:ribosomal large subunit binding"/>
    <property type="evidence" value="ECO:0007669"/>
    <property type="project" value="TreeGrafter"/>
</dbReference>
<dbReference type="InterPro" id="IPR004394">
    <property type="entry name" value="Iojap/RsfS/C7orf30"/>
</dbReference>
<dbReference type="PANTHER" id="PTHR21043">
    <property type="entry name" value="IOJAP SUPERFAMILY ORTHOLOG"/>
    <property type="match status" value="1"/>
</dbReference>
<dbReference type="Gene3D" id="3.30.460.10">
    <property type="entry name" value="Beta Polymerase, domain 2"/>
    <property type="match status" value="1"/>
</dbReference>
<evidence type="ECO:0000256" key="5">
    <source>
        <dbReference type="HAMAP-Rule" id="MF_01477"/>
    </source>
</evidence>